<dbReference type="InterPro" id="IPR037066">
    <property type="entry name" value="Plug_dom_sf"/>
</dbReference>
<evidence type="ECO:0000256" key="1">
    <source>
        <dbReference type="ARBA" id="ARBA00004571"/>
    </source>
</evidence>
<dbReference type="EMBL" id="FOKU01000010">
    <property type="protein sequence ID" value="SFC38673.1"/>
    <property type="molecule type" value="Genomic_DNA"/>
</dbReference>
<evidence type="ECO:0000256" key="6">
    <source>
        <dbReference type="ARBA" id="ARBA00023136"/>
    </source>
</evidence>
<evidence type="ECO:0000259" key="11">
    <source>
        <dbReference type="Pfam" id="PF00593"/>
    </source>
</evidence>
<feature type="domain" description="TonB-dependent receptor-like beta-barrel" evidence="11">
    <location>
        <begin position="332"/>
        <end position="777"/>
    </location>
</feature>
<keyword evidence="6 8" id="KW-0472">Membrane</keyword>
<evidence type="ECO:0000259" key="12">
    <source>
        <dbReference type="Pfam" id="PF07715"/>
    </source>
</evidence>
<dbReference type="Pfam" id="PF07715">
    <property type="entry name" value="Plug"/>
    <property type="match status" value="1"/>
</dbReference>
<dbReference type="Proteomes" id="UP000184031">
    <property type="component" value="Unassembled WGS sequence"/>
</dbReference>
<keyword evidence="4 8" id="KW-0812">Transmembrane</keyword>
<comment type="similarity">
    <text evidence="8 9">Belongs to the TonB-dependent receptor family.</text>
</comment>
<evidence type="ECO:0000256" key="3">
    <source>
        <dbReference type="ARBA" id="ARBA00022452"/>
    </source>
</evidence>
<dbReference type="Gene3D" id="2.170.130.10">
    <property type="entry name" value="TonB-dependent receptor, plug domain"/>
    <property type="match status" value="1"/>
</dbReference>
<dbReference type="Gene3D" id="2.60.40.1120">
    <property type="entry name" value="Carboxypeptidase-like, regulatory domain"/>
    <property type="match status" value="1"/>
</dbReference>
<evidence type="ECO:0000313" key="15">
    <source>
        <dbReference type="Proteomes" id="UP000184031"/>
    </source>
</evidence>
<keyword evidence="16" id="KW-1185">Reference proteome</keyword>
<accession>A0A1M7B9A3</accession>
<dbReference type="STRING" id="1055723.SAMN05216293_3630"/>
<keyword evidence="5 9" id="KW-0798">TonB box</keyword>
<evidence type="ECO:0000313" key="16">
    <source>
        <dbReference type="Proteomes" id="UP000198940"/>
    </source>
</evidence>
<evidence type="ECO:0000256" key="9">
    <source>
        <dbReference type="RuleBase" id="RU003357"/>
    </source>
</evidence>
<dbReference type="SUPFAM" id="SSF49464">
    <property type="entry name" value="Carboxypeptidase regulatory domain-like"/>
    <property type="match status" value="1"/>
</dbReference>
<dbReference type="Gene3D" id="2.40.170.20">
    <property type="entry name" value="TonB-dependent receptor, beta-barrel domain"/>
    <property type="match status" value="1"/>
</dbReference>
<gene>
    <name evidence="13" type="ORF">SAMN04487891_11068</name>
    <name evidence="14" type="ORF">SAMN05216293_3630</name>
</gene>
<keyword evidence="2 8" id="KW-0813">Transport</keyword>
<feature type="chain" id="PRO_5009924046" evidence="10">
    <location>
        <begin position="38"/>
        <end position="813"/>
    </location>
</feature>
<dbReference type="Pfam" id="PF13715">
    <property type="entry name" value="CarbopepD_reg_2"/>
    <property type="match status" value="1"/>
</dbReference>
<dbReference type="AlphaFoldDB" id="A0A1M7B9A3"/>
<evidence type="ECO:0000256" key="8">
    <source>
        <dbReference type="PROSITE-ProRule" id="PRU01360"/>
    </source>
</evidence>
<evidence type="ECO:0000256" key="4">
    <source>
        <dbReference type="ARBA" id="ARBA00022692"/>
    </source>
</evidence>
<dbReference type="PANTHER" id="PTHR30069">
    <property type="entry name" value="TONB-DEPENDENT OUTER MEMBRANE RECEPTOR"/>
    <property type="match status" value="1"/>
</dbReference>
<reference evidence="14 15" key="1">
    <citation type="submission" date="2016-11" db="EMBL/GenBank/DDBJ databases">
        <authorList>
            <person name="Varghese N."/>
            <person name="Submissions S."/>
        </authorList>
    </citation>
    <scope>NUCLEOTIDE SEQUENCE [LARGE SCALE GENOMIC DNA]</scope>
    <source>
        <strain evidence="14 15">CGMCC 1.12174</strain>
        <strain evidence="13 16">DSM 26351</strain>
    </source>
</reference>
<dbReference type="GO" id="GO:0015344">
    <property type="term" value="F:siderophore uptake transmembrane transporter activity"/>
    <property type="evidence" value="ECO:0007669"/>
    <property type="project" value="TreeGrafter"/>
</dbReference>
<dbReference type="InterPro" id="IPR008969">
    <property type="entry name" value="CarboxyPept-like_regulatory"/>
</dbReference>
<organism evidence="14 15">
    <name type="scientific">Flagellimonas taeanensis</name>
    <dbReference type="NCBI Taxonomy" id="1005926"/>
    <lineage>
        <taxon>Bacteria</taxon>
        <taxon>Pseudomonadati</taxon>
        <taxon>Bacteroidota</taxon>
        <taxon>Flavobacteriia</taxon>
        <taxon>Flavobacteriales</taxon>
        <taxon>Flavobacteriaceae</taxon>
        <taxon>Flagellimonas</taxon>
    </lineage>
</organism>
<dbReference type="Proteomes" id="UP000198940">
    <property type="component" value="Unassembled WGS sequence"/>
</dbReference>
<dbReference type="SUPFAM" id="SSF56935">
    <property type="entry name" value="Porins"/>
    <property type="match status" value="1"/>
</dbReference>
<feature type="domain" description="TonB-dependent receptor plug" evidence="12">
    <location>
        <begin position="137"/>
        <end position="239"/>
    </location>
</feature>
<dbReference type="InterPro" id="IPR012910">
    <property type="entry name" value="Plug_dom"/>
</dbReference>
<dbReference type="InterPro" id="IPR000531">
    <property type="entry name" value="Beta-barrel_TonB"/>
</dbReference>
<feature type="signal peptide" evidence="10">
    <location>
        <begin position="1"/>
        <end position="37"/>
    </location>
</feature>
<keyword evidence="3 8" id="KW-1134">Transmembrane beta strand</keyword>
<protein>
    <submittedName>
        <fullName evidence="14">Iron complex outermembrane recepter protein</fullName>
    </submittedName>
</protein>
<evidence type="ECO:0000256" key="7">
    <source>
        <dbReference type="ARBA" id="ARBA00023237"/>
    </source>
</evidence>
<dbReference type="Pfam" id="PF00593">
    <property type="entry name" value="TonB_dep_Rec_b-barrel"/>
    <property type="match status" value="1"/>
</dbReference>
<dbReference type="PANTHER" id="PTHR30069:SF42">
    <property type="entry name" value="FERRIC AEROBACTIN RECEPTOR"/>
    <property type="match status" value="1"/>
</dbReference>
<dbReference type="GO" id="GO:0009279">
    <property type="term" value="C:cell outer membrane"/>
    <property type="evidence" value="ECO:0007669"/>
    <property type="project" value="UniProtKB-SubCell"/>
</dbReference>
<evidence type="ECO:0000256" key="5">
    <source>
        <dbReference type="ARBA" id="ARBA00023077"/>
    </source>
</evidence>
<name>A0A1M7B9A3_9FLAO</name>
<dbReference type="InterPro" id="IPR036942">
    <property type="entry name" value="Beta-barrel_TonB_sf"/>
</dbReference>
<dbReference type="PROSITE" id="PS52016">
    <property type="entry name" value="TONB_DEPENDENT_REC_3"/>
    <property type="match status" value="1"/>
</dbReference>
<keyword evidence="10" id="KW-0732">Signal</keyword>
<evidence type="ECO:0000256" key="2">
    <source>
        <dbReference type="ARBA" id="ARBA00022448"/>
    </source>
</evidence>
<comment type="caution">
    <text evidence="14">The sequence shown here is derived from an EMBL/GenBank/DDBJ whole genome shotgun (WGS) entry which is preliminary data.</text>
</comment>
<evidence type="ECO:0000256" key="10">
    <source>
        <dbReference type="SAM" id="SignalP"/>
    </source>
</evidence>
<proteinExistence type="inferred from homology"/>
<dbReference type="GO" id="GO:0044718">
    <property type="term" value="P:siderophore transmembrane transport"/>
    <property type="evidence" value="ECO:0007669"/>
    <property type="project" value="TreeGrafter"/>
</dbReference>
<comment type="subcellular location">
    <subcellularLocation>
        <location evidence="1 8">Cell outer membrane</location>
        <topology evidence="1 8">Multi-pass membrane protein</topology>
    </subcellularLocation>
</comment>
<sequence length="813" mass="89890">MRTQHKNLFLPLILNKSKLMKLITLATTLLLSVCAFSQSNLNGKVIDEQNQPLMGATVYIPALQIGATTDYNGNFELPSVEAGSWEVSFRMLGYRTLIEKMTFSQNETLTYTAVLTEDLNSLDEVVISASRNSEYLSEIPASVTVVGEVKLQEFSNSTSNISEILEFTVPGLAVSTGTFSNWGQTLRGRSLLVMVDGIPQSTPLRNGQLGIKSISPNDISRVEVIKGATSIFGNGGNGGFINYITKKPDATEKIEGTTNVWGTSNLAATDDALGFGLYQSLKGNLDRFTYYISGSYEKTGNKYDADETVILPTYGLDNTKIYSALAKLEYRISDNQNITLGGNLYKSAQDTPFIPVPGEFEVFNEEGDYSLTAGYGVEGSIEGEEATGSTLVNGQLKYNLTEIFAGTTDFTTDLYYQNTENIFFYSDKFENGGQSVINAEKYGLRPNFNTTFPVSSTTDVSLTYGVDLLRDKTNQGLLDGRLWVPNIKMFSWAPYLQSTAKFNGTWVVKAGLRFDDMNLDIEDYNTLPYSPLGDDNFNPSVAVEGGKIGFDNLAFNVGIRYIKHQEFIPYVSYSQGFSIADLGSVLRSATADNINDIQLEPAVTKNYEFGFLSKFDNIKFEAVGYYSTSNLGTGVVFDENINSFAPSKQPQDIYGGEVAVDYFSPDNKWQLGTSYSYVEGVTHTAGNENNLVYLGGDVIAAPKWTAYVNWAPTDKVDTSLRMTHLGDRDRFDPYLDANDDYTYRHTQFPVEGYTLLNWSATYRLQSNISVSLAINNLLNEYYLPARSQWAAPLRTFTGAGEGINTKLSLLYSF</sequence>
<dbReference type="InterPro" id="IPR039426">
    <property type="entry name" value="TonB-dep_rcpt-like"/>
</dbReference>
<evidence type="ECO:0000313" key="13">
    <source>
        <dbReference type="EMBL" id="SFC38673.1"/>
    </source>
</evidence>
<keyword evidence="7 8" id="KW-0998">Cell outer membrane</keyword>
<dbReference type="EMBL" id="FRAT01000011">
    <property type="protein sequence ID" value="SHL51560.1"/>
    <property type="molecule type" value="Genomic_DNA"/>
</dbReference>
<evidence type="ECO:0000313" key="14">
    <source>
        <dbReference type="EMBL" id="SHL51560.1"/>
    </source>
</evidence>